<keyword evidence="1" id="KW-0472">Membrane</keyword>
<feature type="chain" id="PRO_5046143791" evidence="2">
    <location>
        <begin position="22"/>
        <end position="75"/>
    </location>
</feature>
<dbReference type="Proteomes" id="UP001151760">
    <property type="component" value="Unassembled WGS sequence"/>
</dbReference>
<reference evidence="3" key="2">
    <citation type="submission" date="2022-01" db="EMBL/GenBank/DDBJ databases">
        <authorList>
            <person name="Yamashiro T."/>
            <person name="Shiraishi A."/>
            <person name="Satake H."/>
            <person name="Nakayama K."/>
        </authorList>
    </citation>
    <scope>NUCLEOTIDE SEQUENCE</scope>
</reference>
<keyword evidence="4" id="KW-1185">Reference proteome</keyword>
<gene>
    <name evidence="3" type="ORF">Tco_1122286</name>
</gene>
<protein>
    <submittedName>
        <fullName evidence="3">Uncharacterized protein</fullName>
    </submittedName>
</protein>
<evidence type="ECO:0000256" key="1">
    <source>
        <dbReference type="SAM" id="Phobius"/>
    </source>
</evidence>
<feature type="signal peptide" evidence="2">
    <location>
        <begin position="1"/>
        <end position="21"/>
    </location>
</feature>
<dbReference type="EMBL" id="BQNB010021384">
    <property type="protein sequence ID" value="GJU05856.1"/>
    <property type="molecule type" value="Genomic_DNA"/>
</dbReference>
<evidence type="ECO:0000313" key="3">
    <source>
        <dbReference type="EMBL" id="GJU05856.1"/>
    </source>
</evidence>
<organism evidence="3 4">
    <name type="scientific">Tanacetum coccineum</name>
    <dbReference type="NCBI Taxonomy" id="301880"/>
    <lineage>
        <taxon>Eukaryota</taxon>
        <taxon>Viridiplantae</taxon>
        <taxon>Streptophyta</taxon>
        <taxon>Embryophyta</taxon>
        <taxon>Tracheophyta</taxon>
        <taxon>Spermatophyta</taxon>
        <taxon>Magnoliopsida</taxon>
        <taxon>eudicotyledons</taxon>
        <taxon>Gunneridae</taxon>
        <taxon>Pentapetalae</taxon>
        <taxon>asterids</taxon>
        <taxon>campanulids</taxon>
        <taxon>Asterales</taxon>
        <taxon>Asteraceae</taxon>
        <taxon>Asteroideae</taxon>
        <taxon>Anthemideae</taxon>
        <taxon>Anthemidinae</taxon>
        <taxon>Tanacetum</taxon>
    </lineage>
</organism>
<reference evidence="3" key="1">
    <citation type="journal article" date="2022" name="Int. J. Mol. Sci.">
        <title>Draft Genome of Tanacetum Coccineum: Genomic Comparison of Closely Related Tanacetum-Family Plants.</title>
        <authorList>
            <person name="Yamashiro T."/>
            <person name="Shiraishi A."/>
            <person name="Nakayama K."/>
            <person name="Satake H."/>
        </authorList>
    </citation>
    <scope>NUCLEOTIDE SEQUENCE</scope>
</reference>
<evidence type="ECO:0000313" key="4">
    <source>
        <dbReference type="Proteomes" id="UP001151760"/>
    </source>
</evidence>
<feature type="transmembrane region" description="Helical" evidence="1">
    <location>
        <begin position="30"/>
        <end position="53"/>
    </location>
</feature>
<sequence length="75" mass="8076">MSYLVPIIAVVFVVVVGSYLASVPQEEDQQFIIVILGIIMPLIIMAITGDAFCPGVECICQPMGVEQLLNQHGLS</sequence>
<keyword evidence="1" id="KW-1133">Transmembrane helix</keyword>
<keyword evidence="2" id="KW-0732">Signal</keyword>
<evidence type="ECO:0000256" key="2">
    <source>
        <dbReference type="SAM" id="SignalP"/>
    </source>
</evidence>
<comment type="caution">
    <text evidence="3">The sequence shown here is derived from an EMBL/GenBank/DDBJ whole genome shotgun (WGS) entry which is preliminary data.</text>
</comment>
<proteinExistence type="predicted"/>
<accession>A0ABQ5J148</accession>
<keyword evidence="1" id="KW-0812">Transmembrane</keyword>
<name>A0ABQ5J148_9ASTR</name>